<feature type="domain" description="Helix-turn-helix" evidence="1">
    <location>
        <begin position="6"/>
        <end position="53"/>
    </location>
</feature>
<dbReference type="SUPFAM" id="SSF46955">
    <property type="entry name" value="Putative DNA-binding domain"/>
    <property type="match status" value="1"/>
</dbReference>
<evidence type="ECO:0000259" key="1">
    <source>
        <dbReference type="Pfam" id="PF12728"/>
    </source>
</evidence>
<dbReference type="Pfam" id="PF12728">
    <property type="entry name" value="HTH_17"/>
    <property type="match status" value="1"/>
</dbReference>
<keyword evidence="3" id="KW-1185">Reference proteome</keyword>
<organism evidence="2 3">
    <name type="scientific">Rossellomorea oryzaecorticis</name>
    <dbReference type="NCBI Taxonomy" id="1396505"/>
    <lineage>
        <taxon>Bacteria</taxon>
        <taxon>Bacillati</taxon>
        <taxon>Bacillota</taxon>
        <taxon>Bacilli</taxon>
        <taxon>Bacillales</taxon>
        <taxon>Bacillaceae</taxon>
        <taxon>Rossellomorea</taxon>
    </lineage>
</organism>
<dbReference type="EMBL" id="JBBYAF010000022">
    <property type="protein sequence ID" value="MEL3973047.1"/>
    <property type="molecule type" value="Genomic_DNA"/>
</dbReference>
<evidence type="ECO:0000313" key="2">
    <source>
        <dbReference type="EMBL" id="MEL3973047.1"/>
    </source>
</evidence>
<accession>A0ABU9KAD1</accession>
<gene>
    <name evidence="2" type="ORF">AAEO50_12245</name>
</gene>
<comment type="caution">
    <text evidence="2">The sequence shown here is derived from an EMBL/GenBank/DDBJ whole genome shotgun (WGS) entry which is preliminary data.</text>
</comment>
<dbReference type="NCBIfam" id="TIGR01764">
    <property type="entry name" value="excise"/>
    <property type="match status" value="1"/>
</dbReference>
<name>A0ABU9KAD1_9BACI</name>
<reference evidence="2 3" key="1">
    <citation type="submission" date="2024-04" db="EMBL/GenBank/DDBJ databases">
        <title>Bacillus oryzaecorticis sp. nov., a moderately halophilic bacterium isolated from rice husks.</title>
        <authorList>
            <person name="Zhu H.-S."/>
        </authorList>
    </citation>
    <scope>NUCLEOTIDE SEQUENCE [LARGE SCALE GENOMIC DNA]</scope>
    <source>
        <strain evidence="2 3">ZC255</strain>
    </source>
</reference>
<dbReference type="Gene3D" id="3.90.105.50">
    <property type="match status" value="1"/>
</dbReference>
<dbReference type="InterPro" id="IPR010093">
    <property type="entry name" value="SinI_DNA-bd"/>
</dbReference>
<evidence type="ECO:0000313" key="3">
    <source>
        <dbReference type="Proteomes" id="UP001389717"/>
    </source>
</evidence>
<proteinExistence type="predicted"/>
<sequence>MEKITLNVKEVAQMLDLSEDFIYKLTREKKIPHVRIGSRILFKRHSIEEWLSQAEEQCI</sequence>
<dbReference type="Proteomes" id="UP001389717">
    <property type="component" value="Unassembled WGS sequence"/>
</dbReference>
<dbReference type="InterPro" id="IPR041657">
    <property type="entry name" value="HTH_17"/>
</dbReference>
<dbReference type="InterPro" id="IPR038148">
    <property type="entry name" value="Tn1545/Tn916_Xis"/>
</dbReference>
<dbReference type="InterPro" id="IPR009061">
    <property type="entry name" value="DNA-bd_dom_put_sf"/>
</dbReference>
<protein>
    <submittedName>
        <fullName evidence="2">Helix-turn-helix domain-containing protein</fullName>
    </submittedName>
</protein>